<comment type="caution">
    <text evidence="2">The sequence shown here is derived from an EMBL/GenBank/DDBJ whole genome shotgun (WGS) entry which is preliminary data.</text>
</comment>
<reference evidence="2 3" key="1">
    <citation type="submission" date="2018-10" db="EMBL/GenBank/DDBJ databases">
        <title>Ulvibacterium marinum gen. nov., sp. nov., a novel marine bacterium of the family Flavobacteriaceae, isolated from a culture of the green alga Ulva prolifera.</title>
        <authorList>
            <person name="Zhang Z."/>
        </authorList>
    </citation>
    <scope>NUCLEOTIDE SEQUENCE [LARGE SCALE GENOMIC DNA]</scope>
    <source>
        <strain evidence="2 3">CCMM003</strain>
    </source>
</reference>
<name>A0A3B0CB31_9FLAO</name>
<dbReference type="AlphaFoldDB" id="A0A3B0CB31"/>
<evidence type="ECO:0000313" key="2">
    <source>
        <dbReference type="EMBL" id="RKN83172.1"/>
    </source>
</evidence>
<protein>
    <submittedName>
        <fullName evidence="2">Uncharacterized protein</fullName>
    </submittedName>
</protein>
<evidence type="ECO:0000256" key="1">
    <source>
        <dbReference type="SAM" id="MobiDB-lite"/>
    </source>
</evidence>
<organism evidence="2 3">
    <name type="scientific">Ulvibacterium marinum</name>
    <dbReference type="NCBI Taxonomy" id="2419782"/>
    <lineage>
        <taxon>Bacteria</taxon>
        <taxon>Pseudomonadati</taxon>
        <taxon>Bacteroidota</taxon>
        <taxon>Flavobacteriia</taxon>
        <taxon>Flavobacteriales</taxon>
        <taxon>Flavobacteriaceae</taxon>
        <taxon>Ulvibacterium</taxon>
    </lineage>
</organism>
<dbReference type="OrthoDB" id="680899at2"/>
<sequence>MESKLFRWVKGNKRKAGKPHPREEQRVPPGGEGTIKLVQGVFSPAEAADVLLSLINDKIKFHTVQVLNLQKGYQEDTSHSEQRIKELKEAKNMVKNLVVKAQLEGMQLEINSVIKIKLTQLHP</sequence>
<gene>
    <name evidence="2" type="ORF">D7Z94_04875</name>
</gene>
<dbReference type="RefSeq" id="WP_120710380.1">
    <property type="nucleotide sequence ID" value="NZ_RBCJ01000001.1"/>
</dbReference>
<dbReference type="Proteomes" id="UP000276603">
    <property type="component" value="Unassembled WGS sequence"/>
</dbReference>
<dbReference type="EMBL" id="RBCJ01000001">
    <property type="protein sequence ID" value="RKN83172.1"/>
    <property type="molecule type" value="Genomic_DNA"/>
</dbReference>
<proteinExistence type="predicted"/>
<evidence type="ECO:0000313" key="3">
    <source>
        <dbReference type="Proteomes" id="UP000276603"/>
    </source>
</evidence>
<feature type="compositionally biased region" description="Basic residues" evidence="1">
    <location>
        <begin position="10"/>
        <end position="19"/>
    </location>
</feature>
<feature type="region of interest" description="Disordered" evidence="1">
    <location>
        <begin position="9"/>
        <end position="32"/>
    </location>
</feature>
<accession>A0A3B0CB31</accession>
<keyword evidence="3" id="KW-1185">Reference proteome</keyword>